<gene>
    <name evidence="1" type="ORF">PCON_09640</name>
</gene>
<dbReference type="Proteomes" id="UP000018144">
    <property type="component" value="Unassembled WGS sequence"/>
</dbReference>
<accession>U4LFT1</accession>
<reference evidence="1 2" key="1">
    <citation type="journal article" date="2013" name="PLoS Genet.">
        <title>The genome and development-dependent transcriptomes of Pyronema confluens: a window into fungal evolution.</title>
        <authorList>
            <person name="Traeger S."/>
            <person name="Altegoer F."/>
            <person name="Freitag M."/>
            <person name="Gabaldon T."/>
            <person name="Kempken F."/>
            <person name="Kumar A."/>
            <person name="Marcet-Houben M."/>
            <person name="Poggeler S."/>
            <person name="Stajich J.E."/>
            <person name="Nowrousian M."/>
        </authorList>
    </citation>
    <scope>NUCLEOTIDE SEQUENCE [LARGE SCALE GENOMIC DNA]</scope>
    <source>
        <strain evidence="2">CBS 100304</strain>
        <tissue evidence="1">Vegetative mycelium</tissue>
    </source>
</reference>
<evidence type="ECO:0000313" key="1">
    <source>
        <dbReference type="EMBL" id="CCX30964.1"/>
    </source>
</evidence>
<name>U4LFT1_PYROM</name>
<sequence length="88" mass="10182">MIDWIGAKPHRFAGMTWPRICSDVPRPHRLLTNVFHLHFAHQSVGSLRKQAVLRLIPLLCLIRELLTMSMLYSDVGIVCMECVIYTTY</sequence>
<dbReference type="EMBL" id="HF935505">
    <property type="protein sequence ID" value="CCX30964.1"/>
    <property type="molecule type" value="Genomic_DNA"/>
</dbReference>
<evidence type="ECO:0000313" key="2">
    <source>
        <dbReference type="Proteomes" id="UP000018144"/>
    </source>
</evidence>
<organism evidence="1 2">
    <name type="scientific">Pyronema omphalodes (strain CBS 100304)</name>
    <name type="common">Pyronema confluens</name>
    <dbReference type="NCBI Taxonomy" id="1076935"/>
    <lineage>
        <taxon>Eukaryota</taxon>
        <taxon>Fungi</taxon>
        <taxon>Dikarya</taxon>
        <taxon>Ascomycota</taxon>
        <taxon>Pezizomycotina</taxon>
        <taxon>Pezizomycetes</taxon>
        <taxon>Pezizales</taxon>
        <taxon>Pyronemataceae</taxon>
        <taxon>Pyronema</taxon>
    </lineage>
</organism>
<protein>
    <submittedName>
        <fullName evidence="1">Uncharacterized protein</fullName>
    </submittedName>
</protein>
<keyword evidence="2" id="KW-1185">Reference proteome</keyword>
<dbReference type="AlphaFoldDB" id="U4LFT1"/>
<proteinExistence type="predicted"/>